<name>W2NMF1_PHYNI</name>
<dbReference type="AlphaFoldDB" id="W2NMF1"/>
<dbReference type="EMBL" id="KI692240">
    <property type="protein sequence ID" value="ETM48854.1"/>
    <property type="molecule type" value="Genomic_DNA"/>
</dbReference>
<reference evidence="2" key="2">
    <citation type="submission" date="2013-11" db="EMBL/GenBank/DDBJ databases">
        <title>The Genome Sequence of Phytophthora parasitica IAC_01/95.</title>
        <authorList>
            <consortium name="The Broad Institute Genomics Platform"/>
            <person name="Russ C."/>
            <person name="Tyler B."/>
            <person name="Panabieres F."/>
            <person name="Shan W."/>
            <person name="Tripathy S."/>
            <person name="Grunwald N."/>
            <person name="Machado M."/>
            <person name="Johnson C.S."/>
            <person name="Arredondo F."/>
            <person name="Hong C."/>
            <person name="Coffey M."/>
            <person name="Young S.K."/>
            <person name="Zeng Q."/>
            <person name="Gargeya S."/>
            <person name="Fitzgerald M."/>
            <person name="Abouelleil A."/>
            <person name="Alvarado L."/>
            <person name="Chapman S.B."/>
            <person name="Gainer-Dewar J."/>
            <person name="Goldberg J."/>
            <person name="Griggs A."/>
            <person name="Gujja S."/>
            <person name="Hansen M."/>
            <person name="Howarth C."/>
            <person name="Imamovic A."/>
            <person name="Ireland A."/>
            <person name="Larimer J."/>
            <person name="McCowan C."/>
            <person name="Murphy C."/>
            <person name="Pearson M."/>
            <person name="Poon T.W."/>
            <person name="Priest M."/>
            <person name="Roberts A."/>
            <person name="Saif S."/>
            <person name="Shea T."/>
            <person name="Sykes S."/>
            <person name="Wortman J."/>
            <person name="Nusbaum C."/>
            <person name="Birren B."/>
        </authorList>
    </citation>
    <scope>NUCLEOTIDE SEQUENCE [LARGE SCALE GENOMIC DNA]</scope>
    <source>
        <strain evidence="2">IAC_01/95</strain>
    </source>
</reference>
<dbReference type="Proteomes" id="UP000054423">
    <property type="component" value="Unassembled WGS sequence"/>
</dbReference>
<dbReference type="VEuPathDB" id="FungiDB:PPTG_22154"/>
<accession>W2NMF1</accession>
<dbReference type="EMBL" id="KI682174">
    <property type="protein sequence ID" value="ETL82684.1"/>
    <property type="molecule type" value="Genomic_DNA"/>
</dbReference>
<reference evidence="1" key="1">
    <citation type="submission" date="2013-11" db="EMBL/GenBank/DDBJ databases">
        <title>The Genome Sequence of Phytophthora parasitica CHvinca01.</title>
        <authorList>
            <consortium name="The Broad Institute Genomics Platform"/>
            <person name="Russ C."/>
            <person name="Tyler B."/>
            <person name="Panabieres F."/>
            <person name="Shan W."/>
            <person name="Tripathy S."/>
            <person name="Grunwald N."/>
            <person name="Machado M."/>
            <person name="Johnson C.S."/>
            <person name="Arredondo F."/>
            <person name="Hong C."/>
            <person name="Coffey M."/>
            <person name="Young S.K."/>
            <person name="Zeng Q."/>
            <person name="Gargeya S."/>
            <person name="Fitzgerald M."/>
            <person name="Abouelleil A."/>
            <person name="Alvarado L."/>
            <person name="Chapman S.B."/>
            <person name="Gainer-Dewar J."/>
            <person name="Goldberg J."/>
            <person name="Griggs A."/>
            <person name="Gujja S."/>
            <person name="Hansen M."/>
            <person name="Howarth C."/>
            <person name="Imamovic A."/>
            <person name="Ireland A."/>
            <person name="Larimer J."/>
            <person name="McCowan C."/>
            <person name="Murphy C."/>
            <person name="Pearson M."/>
            <person name="Poon T.W."/>
            <person name="Priest M."/>
            <person name="Roberts A."/>
            <person name="Saif S."/>
            <person name="Shea T."/>
            <person name="Sykes S."/>
            <person name="Wortman J."/>
            <person name="Nusbaum C."/>
            <person name="Birren B."/>
        </authorList>
    </citation>
    <scope>NUCLEOTIDE SEQUENCE [LARGE SCALE GENOMIC DNA]</scope>
    <source>
        <strain evidence="1">CHvinca01</strain>
    </source>
</reference>
<evidence type="ECO:0000313" key="2">
    <source>
        <dbReference type="EMBL" id="ETM48854.1"/>
    </source>
</evidence>
<proteinExistence type="predicted"/>
<dbReference type="Proteomes" id="UP000054532">
    <property type="component" value="Unassembled WGS sequence"/>
</dbReference>
<gene>
    <name evidence="2" type="ORF">L914_06674</name>
    <name evidence="1" type="ORF">L917_17197</name>
</gene>
<sequence length="110" mass="12307">MDNVEAARCVLLAQHQIPLKDFTTCRKKPENRGGLYPVWGYPWVLPENFPSWSSCEGIFWAWIETLKYSPTELQELREVQNPGPARSSHLVCPLGQQAAAAKGHPEAGGF</sequence>
<evidence type="ECO:0000313" key="1">
    <source>
        <dbReference type="EMBL" id="ETL82684.1"/>
    </source>
</evidence>
<protein>
    <submittedName>
        <fullName evidence="2">Uncharacterized protein</fullName>
    </submittedName>
</protein>
<dbReference type="OrthoDB" id="126917at2759"/>
<organism evidence="2">
    <name type="scientific">Phytophthora nicotianae</name>
    <name type="common">Potato buckeye rot agent</name>
    <name type="synonym">Phytophthora parasitica</name>
    <dbReference type="NCBI Taxonomy" id="4792"/>
    <lineage>
        <taxon>Eukaryota</taxon>
        <taxon>Sar</taxon>
        <taxon>Stramenopiles</taxon>
        <taxon>Oomycota</taxon>
        <taxon>Peronosporomycetes</taxon>
        <taxon>Peronosporales</taxon>
        <taxon>Peronosporaceae</taxon>
        <taxon>Phytophthora</taxon>
    </lineage>
</organism>